<evidence type="ECO:0008006" key="3">
    <source>
        <dbReference type="Google" id="ProtNLM"/>
    </source>
</evidence>
<evidence type="ECO:0000313" key="1">
    <source>
        <dbReference type="EMBL" id="RSD30953.1"/>
    </source>
</evidence>
<dbReference type="AlphaFoldDB" id="A0A3R9DZN3"/>
<gene>
    <name evidence="1" type="ORF">EJA03_11350</name>
</gene>
<sequence>MDLQVLRNVEQLVSLLRLPQTEVAEILEIHQSPYGLRLEVIGERLMLTSWLLEIDSLELDYALKQNQPERFKGLPQRLFIIKNKLFISALCPSQFDARQWFWVCKKQREFLIQLVGGKNVCQ</sequence>
<evidence type="ECO:0000313" key="2">
    <source>
        <dbReference type="Proteomes" id="UP000269041"/>
    </source>
</evidence>
<dbReference type="Proteomes" id="UP000269041">
    <property type="component" value="Unassembled WGS sequence"/>
</dbReference>
<name>A0A3R9DZN3_9VIBR</name>
<keyword evidence="2" id="KW-1185">Reference proteome</keyword>
<dbReference type="OrthoDB" id="6469765at2"/>
<reference evidence="1 2" key="1">
    <citation type="submission" date="2018-12" db="EMBL/GenBank/DDBJ databases">
        <title>Genomic taxonomy of the Vibrionaceae family.</title>
        <authorList>
            <person name="Gomez-Gil B."/>
            <person name="Enciso-Ibarra K."/>
        </authorList>
    </citation>
    <scope>NUCLEOTIDE SEQUENCE [LARGE SCALE GENOMIC DNA]</scope>
    <source>
        <strain evidence="1 2">CAIM 594</strain>
    </source>
</reference>
<protein>
    <recommendedName>
        <fullName evidence="3">Type III secretion system protein</fullName>
    </recommendedName>
</protein>
<proteinExistence type="predicted"/>
<organism evidence="1 2">
    <name type="scientific">Vibrio pectenicida</name>
    <dbReference type="NCBI Taxonomy" id="62763"/>
    <lineage>
        <taxon>Bacteria</taxon>
        <taxon>Pseudomonadati</taxon>
        <taxon>Pseudomonadota</taxon>
        <taxon>Gammaproteobacteria</taxon>
        <taxon>Vibrionales</taxon>
        <taxon>Vibrionaceae</taxon>
        <taxon>Vibrio</taxon>
    </lineage>
</organism>
<accession>A0A3R9DZN3</accession>
<comment type="caution">
    <text evidence="1">The sequence shown here is derived from an EMBL/GenBank/DDBJ whole genome shotgun (WGS) entry which is preliminary data.</text>
</comment>
<dbReference type="EMBL" id="RSFA01000047">
    <property type="protein sequence ID" value="RSD30953.1"/>
    <property type="molecule type" value="Genomic_DNA"/>
</dbReference>
<dbReference type="RefSeq" id="WP_125321606.1">
    <property type="nucleotide sequence ID" value="NZ_AP024889.1"/>
</dbReference>